<reference evidence="4 5" key="1">
    <citation type="submission" date="2024-01" db="EMBL/GenBank/DDBJ databases">
        <title>Genome mining of biosynthetic gene clusters to explore secondary metabolites of Streptomyces sp.</title>
        <authorList>
            <person name="Baig A."/>
            <person name="Ajitkumar Shintre N."/>
            <person name="Kumar H."/>
            <person name="Anbarasu A."/>
            <person name="Ramaiah S."/>
        </authorList>
    </citation>
    <scope>NUCLEOTIDE SEQUENCE [LARGE SCALE GENOMIC DNA]</scope>
    <source>
        <strain evidence="4 5">A01</strain>
    </source>
</reference>
<feature type="domain" description="SWIM-type" evidence="3">
    <location>
        <begin position="79"/>
        <end position="119"/>
    </location>
</feature>
<organism evidence="4 5">
    <name type="scientific">Nocardiopsis alba</name>
    <dbReference type="NCBI Taxonomy" id="53437"/>
    <lineage>
        <taxon>Bacteria</taxon>
        <taxon>Bacillati</taxon>
        <taxon>Actinomycetota</taxon>
        <taxon>Actinomycetes</taxon>
        <taxon>Streptosporangiales</taxon>
        <taxon>Nocardiopsidaceae</taxon>
        <taxon>Nocardiopsis</taxon>
    </lineage>
</organism>
<name>A0ABV5DPQ6_9ACTN</name>
<dbReference type="RefSeq" id="WP_376736701.1">
    <property type="nucleotide sequence ID" value="NZ_JAYMRS010000001.1"/>
</dbReference>
<feature type="region of interest" description="Disordered" evidence="2">
    <location>
        <begin position="148"/>
        <end position="242"/>
    </location>
</feature>
<dbReference type="PROSITE" id="PS50966">
    <property type="entry name" value="ZF_SWIM"/>
    <property type="match status" value="1"/>
</dbReference>
<dbReference type="Proteomes" id="UP001585053">
    <property type="component" value="Unassembled WGS sequence"/>
</dbReference>
<comment type="caution">
    <text evidence="4">The sequence shown here is derived from an EMBL/GenBank/DDBJ whole genome shotgun (WGS) entry which is preliminary data.</text>
</comment>
<feature type="compositionally biased region" description="Polar residues" evidence="2">
    <location>
        <begin position="231"/>
        <end position="242"/>
    </location>
</feature>
<dbReference type="PANTHER" id="PTHR38133">
    <property type="entry name" value="SLR1429 PROTEIN"/>
    <property type="match status" value="1"/>
</dbReference>
<accession>A0ABV5DPQ6</accession>
<sequence length="242" mass="25803">MSWSELVAEALGASGGPPVERLRVRPGEALARVGEHEVSLIRTVWPDPEWSRVCAALASQPMFRARVLAGELPEATERVFALLGLDLVPEGWGGLVATCSCDRWSGRCHHLSAVVRALGEEADRDPFVLTRWAGLEKRSMIELVEGIAAGTKSPEVPDRKSGDEDDSPLSHEGEDVSPDVFASRARTSSPLSPHAFWGTLAPPPPPALPEGAGDRVKAAAPGHVADELPGFTSSSRPLSRSK</sequence>
<dbReference type="EMBL" id="JAYMRS010000001">
    <property type="protein sequence ID" value="MFB8766569.1"/>
    <property type="molecule type" value="Genomic_DNA"/>
</dbReference>
<evidence type="ECO:0000313" key="4">
    <source>
        <dbReference type="EMBL" id="MFB8766569.1"/>
    </source>
</evidence>
<keyword evidence="1" id="KW-0479">Metal-binding</keyword>
<evidence type="ECO:0000313" key="5">
    <source>
        <dbReference type="Proteomes" id="UP001585053"/>
    </source>
</evidence>
<evidence type="ECO:0000256" key="1">
    <source>
        <dbReference type="PROSITE-ProRule" id="PRU00325"/>
    </source>
</evidence>
<proteinExistence type="predicted"/>
<keyword evidence="1" id="KW-0863">Zinc-finger</keyword>
<evidence type="ECO:0000259" key="3">
    <source>
        <dbReference type="PROSITE" id="PS50966"/>
    </source>
</evidence>
<gene>
    <name evidence="4" type="ORF">VSQ78_02570</name>
</gene>
<keyword evidence="1" id="KW-0862">Zinc</keyword>
<dbReference type="InterPro" id="IPR007527">
    <property type="entry name" value="Znf_SWIM"/>
</dbReference>
<keyword evidence="5" id="KW-1185">Reference proteome</keyword>
<dbReference type="PANTHER" id="PTHR38133:SF1">
    <property type="entry name" value="SLR1429 PROTEIN"/>
    <property type="match status" value="1"/>
</dbReference>
<evidence type="ECO:0000256" key="2">
    <source>
        <dbReference type="SAM" id="MobiDB-lite"/>
    </source>
</evidence>
<feature type="compositionally biased region" description="Basic and acidic residues" evidence="2">
    <location>
        <begin position="155"/>
        <end position="174"/>
    </location>
</feature>
<protein>
    <recommendedName>
        <fullName evidence="3">SWIM-type domain-containing protein</fullName>
    </recommendedName>
</protein>